<comment type="caution">
    <text evidence="1">The sequence shown here is derived from an EMBL/GenBank/DDBJ whole genome shotgun (WGS) entry which is preliminary data.</text>
</comment>
<name>A0A024G7H5_9STRA</name>
<proteinExistence type="predicted"/>
<reference evidence="1 2" key="1">
    <citation type="submission" date="2012-05" db="EMBL/GenBank/DDBJ databases">
        <title>Recombination and specialization in a pathogen metapopulation.</title>
        <authorList>
            <person name="Gardiner A."/>
            <person name="Kemen E."/>
            <person name="Schultz-Larsen T."/>
            <person name="MacLean D."/>
            <person name="Van Oosterhout C."/>
            <person name="Jones J.D.G."/>
        </authorList>
    </citation>
    <scope>NUCLEOTIDE SEQUENCE [LARGE SCALE GENOMIC DNA]</scope>
    <source>
        <strain evidence="1 2">Ac Nc2</strain>
    </source>
</reference>
<keyword evidence="2" id="KW-1185">Reference proteome</keyword>
<dbReference type="AlphaFoldDB" id="A0A024G7H5"/>
<organism evidence="1 2">
    <name type="scientific">Albugo candida</name>
    <dbReference type="NCBI Taxonomy" id="65357"/>
    <lineage>
        <taxon>Eukaryota</taxon>
        <taxon>Sar</taxon>
        <taxon>Stramenopiles</taxon>
        <taxon>Oomycota</taxon>
        <taxon>Peronosporomycetes</taxon>
        <taxon>Albuginales</taxon>
        <taxon>Albuginaceae</taxon>
        <taxon>Albugo</taxon>
    </lineage>
</organism>
<evidence type="ECO:0000313" key="1">
    <source>
        <dbReference type="EMBL" id="CCI42485.1"/>
    </source>
</evidence>
<dbReference type="InParanoid" id="A0A024G7H5"/>
<protein>
    <submittedName>
        <fullName evidence="1">Uncharacterized protein</fullName>
    </submittedName>
</protein>
<accession>A0A024G7H5</accession>
<sequence>MTLRVELYVKRARFSRELSCITSFPKSILAFSLLSCIQNHLKLLRASKTAQRHLSLNASRLIDSSATESIQDDAVKPVHKCTTRHNHKLLLLDELDGSSVPALRFHLQFRHAIPNVFYRVHLDLALRRTTFFSVYSS</sequence>
<dbReference type="Proteomes" id="UP000053237">
    <property type="component" value="Unassembled WGS sequence"/>
</dbReference>
<dbReference type="EMBL" id="CAIX01000034">
    <property type="protein sequence ID" value="CCI42485.1"/>
    <property type="molecule type" value="Genomic_DNA"/>
</dbReference>
<gene>
    <name evidence="1" type="ORF">BN9_032690</name>
</gene>
<evidence type="ECO:0000313" key="2">
    <source>
        <dbReference type="Proteomes" id="UP000053237"/>
    </source>
</evidence>